<organism evidence="2 3">
    <name type="scientific">Hydrogenophaga laconesensis</name>
    <dbReference type="NCBI Taxonomy" id="1805971"/>
    <lineage>
        <taxon>Bacteria</taxon>
        <taxon>Pseudomonadati</taxon>
        <taxon>Pseudomonadota</taxon>
        <taxon>Betaproteobacteria</taxon>
        <taxon>Burkholderiales</taxon>
        <taxon>Comamonadaceae</taxon>
        <taxon>Hydrogenophaga</taxon>
    </lineage>
</organism>
<dbReference type="Proteomes" id="UP001265550">
    <property type="component" value="Unassembled WGS sequence"/>
</dbReference>
<name>A0ABU1VDY5_9BURK</name>
<evidence type="ECO:0000313" key="2">
    <source>
        <dbReference type="EMBL" id="MDR7095528.1"/>
    </source>
</evidence>
<reference evidence="2 3" key="1">
    <citation type="submission" date="2023-07" db="EMBL/GenBank/DDBJ databases">
        <title>Sorghum-associated microbial communities from plants grown in Nebraska, USA.</title>
        <authorList>
            <person name="Schachtman D."/>
        </authorList>
    </citation>
    <scope>NUCLEOTIDE SEQUENCE [LARGE SCALE GENOMIC DNA]</scope>
    <source>
        <strain evidence="2 3">BE240</strain>
    </source>
</reference>
<keyword evidence="1" id="KW-0812">Transmembrane</keyword>
<dbReference type="EMBL" id="JAVDWE010000009">
    <property type="protein sequence ID" value="MDR7095528.1"/>
    <property type="molecule type" value="Genomic_DNA"/>
</dbReference>
<protein>
    <submittedName>
        <fullName evidence="2">Uncharacterized protein</fullName>
    </submittedName>
</protein>
<proteinExistence type="predicted"/>
<keyword evidence="3" id="KW-1185">Reference proteome</keyword>
<keyword evidence="1" id="KW-0472">Membrane</keyword>
<evidence type="ECO:0000256" key="1">
    <source>
        <dbReference type="SAM" id="Phobius"/>
    </source>
</evidence>
<accession>A0ABU1VDY5</accession>
<dbReference type="RefSeq" id="WP_204731217.1">
    <property type="nucleotide sequence ID" value="NZ_JAVDWE010000009.1"/>
</dbReference>
<sequence length="59" mass="6603">MTPRPMLEKIIVAIVSAMVGGVLTYSAKMLSLEGRIDAMERSLIRIETRLFPQSQEAPR</sequence>
<comment type="caution">
    <text evidence="2">The sequence shown here is derived from an EMBL/GenBank/DDBJ whole genome shotgun (WGS) entry which is preliminary data.</text>
</comment>
<keyword evidence="1" id="KW-1133">Transmembrane helix</keyword>
<gene>
    <name evidence="2" type="ORF">J2X09_003279</name>
</gene>
<evidence type="ECO:0000313" key="3">
    <source>
        <dbReference type="Proteomes" id="UP001265550"/>
    </source>
</evidence>
<feature type="transmembrane region" description="Helical" evidence="1">
    <location>
        <begin position="6"/>
        <end position="25"/>
    </location>
</feature>